<proteinExistence type="predicted"/>
<keyword evidence="3" id="KW-1185">Reference proteome</keyword>
<dbReference type="AlphaFoldDB" id="A0AAV9M0Y2"/>
<organism evidence="2 3">
    <name type="scientific">Solanum pinnatisectum</name>
    <name type="common">tansyleaf nightshade</name>
    <dbReference type="NCBI Taxonomy" id="50273"/>
    <lineage>
        <taxon>Eukaryota</taxon>
        <taxon>Viridiplantae</taxon>
        <taxon>Streptophyta</taxon>
        <taxon>Embryophyta</taxon>
        <taxon>Tracheophyta</taxon>
        <taxon>Spermatophyta</taxon>
        <taxon>Magnoliopsida</taxon>
        <taxon>eudicotyledons</taxon>
        <taxon>Gunneridae</taxon>
        <taxon>Pentapetalae</taxon>
        <taxon>asterids</taxon>
        <taxon>lamiids</taxon>
        <taxon>Solanales</taxon>
        <taxon>Solanaceae</taxon>
        <taxon>Solanoideae</taxon>
        <taxon>Solaneae</taxon>
        <taxon>Solanum</taxon>
    </lineage>
</organism>
<dbReference type="Proteomes" id="UP001311915">
    <property type="component" value="Unassembled WGS sequence"/>
</dbReference>
<evidence type="ECO:0000313" key="2">
    <source>
        <dbReference type="EMBL" id="KAK4731383.1"/>
    </source>
</evidence>
<reference evidence="2 3" key="1">
    <citation type="submission" date="2023-10" db="EMBL/GenBank/DDBJ databases">
        <title>Genome-Wide Identification Analysis in wild type Solanum Pinnatisectum Reveals Some Genes Defensing Phytophthora Infestans.</title>
        <authorList>
            <person name="Sun C."/>
        </authorList>
    </citation>
    <scope>NUCLEOTIDE SEQUENCE [LARGE SCALE GENOMIC DNA]</scope>
    <source>
        <strain evidence="2">LQN</strain>
        <tissue evidence="2">Leaf</tissue>
    </source>
</reference>
<sequence>MIVEEIDDSSVEDEIHLENTDGKETPNRRVHFSFAEMSRHPTPAGDSDKVLYHDDGYYVFIFRNIAEKENVMQVGPYFDGNKPMILTNWDMDFELDVDMYSQIPIWVKFPRLPVGYWSGMTLSKVSSANGIPLVTDRFTAKAEKISYVRVLIEVYILKVLRDAIVIETLSGHWNQSIGYEWRPKFYNNCIKLGHMEDECWFKHTQKNVANISDEATETPMVAQPSNEPDFGQRSGRQHVADNISIEGIAATLETDPGQMSDLLLFMAWSKE</sequence>
<evidence type="ECO:0000313" key="3">
    <source>
        <dbReference type="Proteomes" id="UP001311915"/>
    </source>
</evidence>
<name>A0AAV9M0Y2_9SOLN</name>
<dbReference type="PANTHER" id="PTHR33233:SF17">
    <property type="entry name" value="DUF4283 DOMAIN-CONTAINING PROTEIN"/>
    <property type="match status" value="1"/>
</dbReference>
<gene>
    <name evidence="2" type="ORF">R3W88_024371</name>
</gene>
<feature type="domain" description="DUF4283" evidence="1">
    <location>
        <begin position="49"/>
        <end position="95"/>
    </location>
</feature>
<protein>
    <recommendedName>
        <fullName evidence="1">DUF4283 domain-containing protein</fullName>
    </recommendedName>
</protein>
<dbReference type="PANTHER" id="PTHR33233">
    <property type="entry name" value="ENDONUCLEASE/EXONUCLEASE/PHOSPHATASE"/>
    <property type="match status" value="1"/>
</dbReference>
<dbReference type="EMBL" id="JAWPEI010000003">
    <property type="protein sequence ID" value="KAK4731383.1"/>
    <property type="molecule type" value="Genomic_DNA"/>
</dbReference>
<evidence type="ECO:0000259" key="1">
    <source>
        <dbReference type="Pfam" id="PF14111"/>
    </source>
</evidence>
<dbReference type="InterPro" id="IPR025558">
    <property type="entry name" value="DUF4283"/>
</dbReference>
<dbReference type="Pfam" id="PF14111">
    <property type="entry name" value="DUF4283"/>
    <property type="match status" value="1"/>
</dbReference>
<comment type="caution">
    <text evidence="2">The sequence shown here is derived from an EMBL/GenBank/DDBJ whole genome shotgun (WGS) entry which is preliminary data.</text>
</comment>
<accession>A0AAV9M0Y2</accession>